<dbReference type="Proteomes" id="UP000247702">
    <property type="component" value="Unassembled WGS sequence"/>
</dbReference>
<evidence type="ECO:0000313" key="1">
    <source>
        <dbReference type="EMBL" id="GBB89549.1"/>
    </source>
</evidence>
<sequence length="72" mass="8577">MVRPLPSIYLYNEFVSFKMPTSFDDMERFAKDMSTLMDFQADVLWTVKLMNKTTIKNKRVHKTEVELTPKKD</sequence>
<accession>A0A2Z6QUN9</accession>
<comment type="caution">
    <text evidence="1">The sequence shown here is derived from an EMBL/GenBank/DDBJ whole genome shotgun (WGS) entry which is preliminary data.</text>
</comment>
<keyword evidence="2" id="KW-1185">Reference proteome</keyword>
<reference evidence="1 2" key="1">
    <citation type="submission" date="2017-11" db="EMBL/GenBank/DDBJ databases">
        <title>The genome of Rhizophagus clarus HR1 reveals common genetic basis of auxotrophy among arbuscular mycorrhizal fungi.</title>
        <authorList>
            <person name="Kobayashi Y."/>
        </authorList>
    </citation>
    <scope>NUCLEOTIDE SEQUENCE [LARGE SCALE GENOMIC DNA]</scope>
    <source>
        <strain evidence="1 2">HR1</strain>
    </source>
</reference>
<organism evidence="1 2">
    <name type="scientific">Rhizophagus clarus</name>
    <dbReference type="NCBI Taxonomy" id="94130"/>
    <lineage>
        <taxon>Eukaryota</taxon>
        <taxon>Fungi</taxon>
        <taxon>Fungi incertae sedis</taxon>
        <taxon>Mucoromycota</taxon>
        <taxon>Glomeromycotina</taxon>
        <taxon>Glomeromycetes</taxon>
        <taxon>Glomerales</taxon>
        <taxon>Glomeraceae</taxon>
        <taxon>Rhizophagus</taxon>
    </lineage>
</organism>
<dbReference type="EMBL" id="BEXD01000699">
    <property type="protein sequence ID" value="GBB89549.1"/>
    <property type="molecule type" value="Genomic_DNA"/>
</dbReference>
<proteinExistence type="predicted"/>
<dbReference type="AlphaFoldDB" id="A0A2Z6QUN9"/>
<evidence type="ECO:0000313" key="2">
    <source>
        <dbReference type="Proteomes" id="UP000247702"/>
    </source>
</evidence>
<gene>
    <name evidence="1" type="ORF">RclHR1_16270003</name>
</gene>
<protein>
    <submittedName>
        <fullName evidence="1">Uncharacterized protein</fullName>
    </submittedName>
</protein>
<name>A0A2Z6QUN9_9GLOM</name>